<dbReference type="Ensembl" id="ENSACAT00000016188.4">
    <property type="protein sequence ID" value="ENSACAP00000015870.4"/>
    <property type="gene ID" value="ENSACAG00000016157.4"/>
</dbReference>
<dbReference type="Pfam" id="PF10595">
    <property type="entry name" value="FAM161A_B"/>
    <property type="match status" value="1"/>
</dbReference>
<evidence type="ECO:0000256" key="3">
    <source>
        <dbReference type="SAM" id="Coils"/>
    </source>
</evidence>
<comment type="similarity">
    <text evidence="1">Belongs to the FAM161 family.</text>
</comment>
<dbReference type="InterPro" id="IPR019579">
    <property type="entry name" value="FAM161A/B"/>
</dbReference>
<gene>
    <name evidence="4" type="primary">FAM161B</name>
</gene>
<reference evidence="4 5" key="1">
    <citation type="submission" date="2009-12" db="EMBL/GenBank/DDBJ databases">
        <title>The Genome Sequence of Anolis carolinensis (Green Anole Lizard).</title>
        <authorList>
            <consortium name="The Genome Sequencing Platform"/>
            <person name="Di Palma F."/>
            <person name="Alfoldi J."/>
            <person name="Heiman D."/>
            <person name="Young S."/>
            <person name="Grabherr M."/>
            <person name="Johnson J."/>
            <person name="Lander E.S."/>
            <person name="Lindblad-Toh K."/>
        </authorList>
    </citation>
    <scope>NUCLEOTIDE SEQUENCE [LARGE SCALE GENOMIC DNA]</scope>
    <source>
        <strain evidence="4 5">JBL SC #1</strain>
    </source>
</reference>
<dbReference type="GO" id="GO:0044782">
    <property type="term" value="P:cilium organization"/>
    <property type="evidence" value="ECO:0000318"/>
    <property type="project" value="GO_Central"/>
</dbReference>
<dbReference type="GeneTree" id="ENSGT00940000159998"/>
<evidence type="ECO:0000256" key="2">
    <source>
        <dbReference type="ARBA" id="ARBA00023054"/>
    </source>
</evidence>
<evidence type="ECO:0000256" key="1">
    <source>
        <dbReference type="ARBA" id="ARBA00006663"/>
    </source>
</evidence>
<keyword evidence="5" id="KW-1185">Reference proteome</keyword>
<dbReference type="Bgee" id="ENSACAG00000016157">
    <property type="expression patterns" value="Expressed in forelimb bud and 13 other cell types or tissues"/>
</dbReference>
<dbReference type="AlphaFoldDB" id="G1KS76"/>
<dbReference type="GO" id="GO:0005881">
    <property type="term" value="C:cytoplasmic microtubule"/>
    <property type="evidence" value="ECO:0007669"/>
    <property type="project" value="Ensembl"/>
</dbReference>
<dbReference type="PANTHER" id="PTHR21501:SF4">
    <property type="entry name" value="PROTEIN FAM161B"/>
    <property type="match status" value="1"/>
</dbReference>
<dbReference type="InterPro" id="IPR051655">
    <property type="entry name" value="FAM161"/>
</dbReference>
<reference evidence="4" key="2">
    <citation type="submission" date="2025-08" db="UniProtKB">
        <authorList>
            <consortium name="Ensembl"/>
        </authorList>
    </citation>
    <scope>IDENTIFICATION</scope>
</reference>
<dbReference type="InParanoid" id="G1KS76"/>
<feature type="coiled-coil region" evidence="3">
    <location>
        <begin position="512"/>
        <end position="539"/>
    </location>
</feature>
<evidence type="ECO:0000313" key="4">
    <source>
        <dbReference type="Ensembl" id="ENSACAP00000015870.4"/>
    </source>
</evidence>
<dbReference type="Proteomes" id="UP000001646">
    <property type="component" value="Chromosome 1"/>
</dbReference>
<dbReference type="STRING" id="28377.ENSACAP00000015870"/>
<dbReference type="HOGENOM" id="CLU_010955_1_0_1"/>
<accession>G1KS76</accession>
<evidence type="ECO:0000313" key="5">
    <source>
        <dbReference type="Proteomes" id="UP000001646"/>
    </source>
</evidence>
<sequence>MVVVEPTMTVSAAGAEPKQMGRVFSMEGQSDSQSHIGQAGHASLPNRGELLDLLLSDEAASSHSDQGFYDSLQILKEKNRQYLLELGLMYQLKLENILKPSKEDKELEDFFQDNGRLMLPTKYSEALRSGNIRRVSSLTDLTLNNSEDLCNHYSPSLSFSKSKSASAAWMSSITIPQPFKMTLREAREKSLLLKSHVFLELETTEQKRQSQEEVECQKQFRAQPVPAHVYLPLYQEIMEKNEIRRQVETQKRRELLLSMQKPFSFEEKEKKRKEAIRQKVLDIIGSTNKTAPKIKKRIPKSTFEPVFGDKLKETELLRKIRIQMRSKDLLETSWAPIELDNRQRKKGSQTATKNREQKLSFLQENFSFKPRINKSVPDFEGLYWAFQRDAQSKREMKEATHNKPFQLRTSNLRCKHQEMMEVHQPSKAPLQRSRSLTCLSSLSSNTLPVYITDAARKRKSAIKFLQEDKKYKENEGARWAELQRKKCQAMHKTVNSRAKAMDPHKSLEETYKEKLKQNWQNDQKRLKEYQKELDEMKMRVKNRPYLFEQVTKHGARQGAQRLFQETLQQFGLDEEFVRNKGREATGSVRKEKSATKRIQKSQRDTEVDIIKELSQEGQRRLELERSLRKGEKRRLKQLCFRLTRQRREHTCVCLRGEEGTETLLANNTNIAFLL</sequence>
<reference evidence="4" key="3">
    <citation type="submission" date="2025-09" db="UniProtKB">
        <authorList>
            <consortium name="Ensembl"/>
        </authorList>
    </citation>
    <scope>IDENTIFICATION</scope>
</reference>
<dbReference type="PANTHER" id="PTHR21501">
    <property type="entry name" value="PROTEIN FAM-161"/>
    <property type="match status" value="1"/>
</dbReference>
<dbReference type="eggNOG" id="ENOG502R2CY">
    <property type="taxonomic scope" value="Eukaryota"/>
</dbReference>
<name>G1KS76_ANOCA</name>
<keyword evidence="2 3" id="KW-0175">Coiled coil</keyword>
<protein>
    <submittedName>
        <fullName evidence="4">FAM161 centrosomal protein B</fullName>
    </submittedName>
</protein>
<proteinExistence type="inferred from homology"/>
<organism evidence="4 5">
    <name type="scientific">Anolis carolinensis</name>
    <name type="common">Green anole</name>
    <name type="synonym">American chameleon</name>
    <dbReference type="NCBI Taxonomy" id="28377"/>
    <lineage>
        <taxon>Eukaryota</taxon>
        <taxon>Metazoa</taxon>
        <taxon>Chordata</taxon>
        <taxon>Craniata</taxon>
        <taxon>Vertebrata</taxon>
        <taxon>Euteleostomi</taxon>
        <taxon>Lepidosauria</taxon>
        <taxon>Squamata</taxon>
        <taxon>Bifurcata</taxon>
        <taxon>Unidentata</taxon>
        <taxon>Episquamata</taxon>
        <taxon>Toxicofera</taxon>
        <taxon>Iguania</taxon>
        <taxon>Dactyloidae</taxon>
        <taxon>Anolis</taxon>
    </lineage>
</organism>